<evidence type="ECO:0000256" key="5">
    <source>
        <dbReference type="ARBA" id="ARBA00023194"/>
    </source>
</evidence>
<evidence type="ECO:0000256" key="1">
    <source>
        <dbReference type="ARBA" id="ARBA00001957"/>
    </source>
</evidence>
<dbReference type="GO" id="GO:0005829">
    <property type="term" value="C:cytosol"/>
    <property type="evidence" value="ECO:0007669"/>
    <property type="project" value="TreeGrafter"/>
</dbReference>
<dbReference type="GO" id="GO:0008610">
    <property type="term" value="P:lipid biosynthetic process"/>
    <property type="evidence" value="ECO:0007669"/>
    <property type="project" value="UniProtKB-ARBA"/>
</dbReference>
<dbReference type="RefSeq" id="WP_020814874.1">
    <property type="nucleotide sequence ID" value="NZ_ATAY01000022.1"/>
</dbReference>
<dbReference type="PATRIC" id="fig|1330534.3.peg.1304"/>
<protein>
    <submittedName>
        <fullName evidence="7">Thioester reductase</fullName>
    </submittedName>
</protein>
<dbReference type="InterPro" id="IPR025110">
    <property type="entry name" value="AMP-bd_C"/>
</dbReference>
<feature type="domain" description="Carrier" evidence="6">
    <location>
        <begin position="1891"/>
        <end position="1965"/>
    </location>
</feature>
<dbReference type="GO" id="GO:0031177">
    <property type="term" value="F:phosphopantetheine binding"/>
    <property type="evidence" value="ECO:0007669"/>
    <property type="project" value="TreeGrafter"/>
</dbReference>
<gene>
    <name evidence="7" type="ORF">L323_06525</name>
</gene>
<evidence type="ECO:0000313" key="7">
    <source>
        <dbReference type="EMBL" id="EPR12948.1"/>
    </source>
</evidence>
<organism evidence="7 8">
    <name type="scientific">Ruminiclostridium papyrosolvens C7</name>
    <dbReference type="NCBI Taxonomy" id="1330534"/>
    <lineage>
        <taxon>Bacteria</taxon>
        <taxon>Bacillati</taxon>
        <taxon>Bacillota</taxon>
        <taxon>Clostridia</taxon>
        <taxon>Eubacteriales</taxon>
        <taxon>Oscillospiraceae</taxon>
        <taxon>Ruminiclostridium</taxon>
    </lineage>
</organism>
<comment type="caution">
    <text evidence="7">The sequence shown here is derived from an EMBL/GenBank/DDBJ whole genome shotgun (WGS) entry which is preliminary data.</text>
</comment>
<dbReference type="PANTHER" id="PTHR45527:SF14">
    <property type="entry name" value="PLIPASTATIN SYNTHASE SUBUNIT B"/>
    <property type="match status" value="1"/>
</dbReference>
<dbReference type="InterPro" id="IPR010071">
    <property type="entry name" value="AA_adenyl_dom"/>
</dbReference>
<name>U4R3I1_9FIRM</name>
<dbReference type="CDD" id="cd05930">
    <property type="entry name" value="A_NRPS"/>
    <property type="match status" value="1"/>
</dbReference>
<dbReference type="CDD" id="cd19534">
    <property type="entry name" value="E_NRPS"/>
    <property type="match status" value="1"/>
</dbReference>
<comment type="cofactor">
    <cofactor evidence="1">
        <name>pantetheine 4'-phosphate</name>
        <dbReference type="ChEBI" id="CHEBI:47942"/>
    </cofactor>
</comment>
<dbReference type="PROSITE" id="PS00455">
    <property type="entry name" value="AMP_BINDING"/>
    <property type="match status" value="2"/>
</dbReference>
<dbReference type="InterPro" id="IPR036736">
    <property type="entry name" value="ACP-like_sf"/>
</dbReference>
<dbReference type="InterPro" id="IPR020845">
    <property type="entry name" value="AMP-binding_CS"/>
</dbReference>
<dbReference type="GO" id="GO:0044550">
    <property type="term" value="P:secondary metabolite biosynthetic process"/>
    <property type="evidence" value="ECO:0007669"/>
    <property type="project" value="UniProtKB-ARBA"/>
</dbReference>
<dbReference type="OrthoDB" id="51171at2"/>
<dbReference type="InterPro" id="IPR000873">
    <property type="entry name" value="AMP-dep_synth/lig_dom"/>
</dbReference>
<dbReference type="FunFam" id="1.10.1200.10:FF:000005">
    <property type="entry name" value="Nonribosomal peptide synthetase 1"/>
    <property type="match status" value="2"/>
</dbReference>
<dbReference type="Gene3D" id="3.30.559.10">
    <property type="entry name" value="Chloramphenicol acetyltransferase-like domain"/>
    <property type="match status" value="2"/>
</dbReference>
<dbReference type="Gene3D" id="2.30.38.10">
    <property type="entry name" value="Luciferase, Domain 3"/>
    <property type="match status" value="2"/>
</dbReference>
<reference evidence="7 8" key="1">
    <citation type="journal article" date="2013" name="Genome Announc.">
        <title>Draft Genome Sequence of the Cellulolytic Bacterium Clostridium papyrosolvens C7 (ATCC 700395).</title>
        <authorList>
            <person name="Zepeda V."/>
            <person name="Dassa B."/>
            <person name="Borovok I."/>
            <person name="Lamed R."/>
            <person name="Bayer E.A."/>
            <person name="Cate J.H."/>
        </authorList>
    </citation>
    <scope>NUCLEOTIDE SEQUENCE [LARGE SCALE GENOMIC DNA]</scope>
    <source>
        <strain evidence="7 8">C7</strain>
    </source>
</reference>
<dbReference type="Gene3D" id="3.40.50.980">
    <property type="match status" value="4"/>
</dbReference>
<dbReference type="GO" id="GO:0017000">
    <property type="term" value="P:antibiotic biosynthetic process"/>
    <property type="evidence" value="ECO:0007669"/>
    <property type="project" value="UniProtKB-KW"/>
</dbReference>
<dbReference type="InterPro" id="IPR006162">
    <property type="entry name" value="Ppantetheine_attach_site"/>
</dbReference>
<comment type="similarity">
    <text evidence="2">Belongs to the ATP-dependent AMP-binding enzyme family.</text>
</comment>
<evidence type="ECO:0000313" key="8">
    <source>
        <dbReference type="Proteomes" id="UP000016860"/>
    </source>
</evidence>
<feature type="domain" description="Carrier" evidence="6">
    <location>
        <begin position="799"/>
        <end position="874"/>
    </location>
</feature>
<keyword evidence="3" id="KW-0596">Phosphopantetheine</keyword>
<dbReference type="Pfam" id="PF00550">
    <property type="entry name" value="PP-binding"/>
    <property type="match status" value="2"/>
</dbReference>
<sequence length="2413" mass="275429">MNEKIDEAALSLKEFVDAKQYWIDKLSGSASKVYLPYDLVKEDNNSEKRHYKSNLSQETSQRLLSAGKGNDLALYVILLGALKVLLYRYTGQNDIVIGSPVFVQGEQKHLTNKLIALRDNVDDGLTFAALLREIKETLTYGYKNQHYPVSKLMEIINGENVEATFFSIVLTLSSIHNETIAFDMPDSFNNDLIISVQKGEQIQVNVHYNSGKYKICTIKRFVEHYKHVLDQVLTDMGTNISELELVTKEEKEHLLYRLNDTGAQYPKNVTVHKIFEEQAAKNPDRTAVIFNNRHITYNELDLTANKLANFLVKQQNFKPDSFVGILMDRSEHLVTAALGVLKAGGAYVPINNEFPEERIKAIINDAGIRVVIISKDYQELLSRIGPQCKTLEACLCLDNTLEAGNSTGVIQFYGVEALEKYGSNPLTTEVSPENTAYVIYTSGTTGMPKGVLISHKNVVRLLINDSFQFDFNHNDVWTMFHSFSFDFSVWEMYGALLYGGKLVIAPRTVAADPKEYLELLKKERVTVLNQTPTAFSNLINEELDKSESQLHIRYVIFGGEALKPAMLKDWRRKYPNTKLVNMYGITETTVHVTYKEITEKEIESNQSNIGKPIPTLTAYIMDKNMKLLPCGVPGELCVGGDGVSHGYLNRQELTADKFVMNPYKPNERLYKSGDLARMLPDGEMEYIGRIDHQVKIRGHRIELGEIESKLLKHPGIKEAIALVVEDSENNKNICAYYMGNKDLTAANLREYLATELPGYMIPSYFIGMEKFPLTQNGKIDKKALPSPKGNFTTGSEYEPPRNDLELKLAEVWQSVLEVEKVGIRENFFTLGGDSIKAISLVSKINNVFCTDLYIRDLYSNQTIGEMALLIANGEKPKTESDLMNGLIIVEKAKEEILADKSLVSKLPDGWEDIYPLSRIQQGMVFYSKSKPEEPIYHDQFPFMIKFKKFDLDIYRQSLQVISKKHPVLRTGFNIEDFNQPVQIVYKELIPDVTANDITNLKKCQQEEKIKNYMSEDLRNRFKFQNELLWRVKLFKLDDEHYYIITTIHHAILDGWSVASFNTEFINVYNDLIEGKQIELNSLKFSYKDFVAINTARKSSKETNDFWKGVLEGYSRNKLPFNYSGKKISNINQSKKCLVNIGTELLDRLEKQGKINNCTVKDICISAYIYLLMLTTTENDIVTGVVSHERPAVEDSEKALGCFLITVPMRIKADKNVSKLKLLQMVKAYQLNAKPHEMFLGDIANATGVTDRTGNPIFDTIFNFTDFHVLKGIYTNEGKAATEAGYGLTLSPNEMTNTLFDLEVSKSLENFSVWIKYSQKYFYEEDIRNALKIYIRLLEEYANDGDYPLNSVGYLSQEDKKLLIYDFNNTVSEYPKHKTIHMLFEEQVKRTPENIALVQNEKKLTYRELNEKSNKIAWELIQRGVKSGDHVGIIAQRGFGMIAGMLAILKAGGAYIPIDPDYPSTRIEFILNNSDVTTVVADSEYGLAVNKIIRIDTLDYSRFSEENLCIEKNSQDLAYVIYTSGSTGTPKGVMIEHHSAVNLINWVNTKYNVTERDTLLFVTSMCFDLSVYDVFGILASGGRIVIARKEQVQSMENLGRILKKERITFWDSVPSTMNYLINTLEEDEISFTQTDLRLVFLSGDWIPVKLPERVNKFFPKADVISLGGATEGTIWSIYYPIKEVGQFQTSIPYGMPLDNNFFYILDENKNPVPKGVAGELYIGGVGVARGYINRPELTTERFIPDPFVSEIRNPYSSNMLMMYRTGDYGRMMSDGNIEFLGRVDHQVKIRGFRVELGEIESLLLKHEAIREAVVADRETKTGDKYLCAYIVTHEDCSAGTLREFLSQDLPDYMIPSYFVRLQSIPLTSNGKIDRKALPEPETVMETTEEYEAPRNELEEKLLSVWQDILGTPNLGINNNFFDAGGDSIKAMQVISGLKKIGFVLEIRDIFSHQTIKEVSSCVRVKSKKAINHTVTGEIALIPTQKGFFRKTRTDINHWNLSIMLYKKDGFDEKLVEKVFTKILEHHDALRIVFKLDGDRVTQFNRGIDEKLFELRVMDCTGHLDDTKIMDDEIYAINSSMNLEKGPLVKLGLFKRDDGDHLLLVIHHLVWDGLSMMVILEDFATAYRQLVNNEEIRLPEKTSSFKEWSERINLYANSEDLLQELEFWKEMESKTVLPLPKDYFSTENTRKDDETISVDILTEEKTGILFKEANKKHETEVKDILATAFGASIKEWTGQNNVLIDYKIHGREDIFEKIDVTRTVGWFATEYPMVLDMSYSEDLTAQLISIRDTFRKVPGRGLGYETLRDITLLEHKKSLKFNLNPEILFNFSGDFDTNMNLIFGDFSMSPLNKAFNESPNSERKYTLIIEMAVVTGKLYITVHYNKHEYIKETMLKLIDSFKTNLIKLIDKCTLF</sequence>
<dbReference type="InterPro" id="IPR001242">
    <property type="entry name" value="Condensation_dom"/>
</dbReference>
<dbReference type="Gene3D" id="3.30.559.30">
    <property type="entry name" value="Nonribosomal peptide synthetase, condensation domain"/>
    <property type="match status" value="3"/>
</dbReference>
<dbReference type="PROSITE" id="PS50075">
    <property type="entry name" value="CARRIER"/>
    <property type="match status" value="2"/>
</dbReference>
<keyword evidence="4" id="KW-0597">Phosphoprotein</keyword>
<dbReference type="FunFam" id="3.40.50.980:FF:000002">
    <property type="entry name" value="Enterobactin synthetase component F"/>
    <property type="match status" value="1"/>
</dbReference>
<dbReference type="GO" id="GO:0043041">
    <property type="term" value="P:amino acid activation for nonribosomal peptide biosynthetic process"/>
    <property type="evidence" value="ECO:0007669"/>
    <property type="project" value="TreeGrafter"/>
</dbReference>
<dbReference type="Gene3D" id="3.30.300.30">
    <property type="match status" value="2"/>
</dbReference>
<dbReference type="InterPro" id="IPR023213">
    <property type="entry name" value="CAT-like_dom_sf"/>
</dbReference>
<evidence type="ECO:0000256" key="4">
    <source>
        <dbReference type="ARBA" id="ARBA00022553"/>
    </source>
</evidence>
<proteinExistence type="inferred from homology"/>
<dbReference type="STRING" id="1330534.L323_06525"/>
<dbReference type="NCBIfam" id="NF003417">
    <property type="entry name" value="PRK04813.1"/>
    <property type="match status" value="2"/>
</dbReference>
<dbReference type="Proteomes" id="UP000016860">
    <property type="component" value="Unassembled WGS sequence"/>
</dbReference>
<dbReference type="FunFam" id="3.40.50.980:FF:000001">
    <property type="entry name" value="Non-ribosomal peptide synthetase"/>
    <property type="match status" value="1"/>
</dbReference>
<dbReference type="Pfam" id="PF13193">
    <property type="entry name" value="AMP-binding_C"/>
    <property type="match status" value="2"/>
</dbReference>
<dbReference type="InterPro" id="IPR045851">
    <property type="entry name" value="AMP-bd_C_sf"/>
</dbReference>
<evidence type="ECO:0000256" key="2">
    <source>
        <dbReference type="ARBA" id="ARBA00006432"/>
    </source>
</evidence>
<dbReference type="InterPro" id="IPR009081">
    <property type="entry name" value="PP-bd_ACP"/>
</dbReference>
<dbReference type="CDD" id="cd17643">
    <property type="entry name" value="A_NRPS_Cytc1-like"/>
    <property type="match status" value="1"/>
</dbReference>
<dbReference type="GO" id="GO:0003824">
    <property type="term" value="F:catalytic activity"/>
    <property type="evidence" value="ECO:0007669"/>
    <property type="project" value="InterPro"/>
</dbReference>
<dbReference type="SUPFAM" id="SSF52777">
    <property type="entry name" value="CoA-dependent acyltransferases"/>
    <property type="match status" value="5"/>
</dbReference>
<dbReference type="SUPFAM" id="SSF56801">
    <property type="entry name" value="Acetyl-CoA synthetase-like"/>
    <property type="match status" value="2"/>
</dbReference>
<evidence type="ECO:0000259" key="6">
    <source>
        <dbReference type="PROSITE" id="PS50075"/>
    </source>
</evidence>
<dbReference type="Pfam" id="PF00668">
    <property type="entry name" value="Condensation"/>
    <property type="match status" value="3"/>
</dbReference>
<dbReference type="FunFam" id="3.40.50.12780:FF:000012">
    <property type="entry name" value="Non-ribosomal peptide synthetase"/>
    <property type="match status" value="2"/>
</dbReference>
<evidence type="ECO:0000256" key="3">
    <source>
        <dbReference type="ARBA" id="ARBA00022450"/>
    </source>
</evidence>
<dbReference type="FunFam" id="2.30.38.10:FF:000001">
    <property type="entry name" value="Non-ribosomal peptide synthetase PvdI"/>
    <property type="match status" value="1"/>
</dbReference>
<dbReference type="SUPFAM" id="SSF47336">
    <property type="entry name" value="ACP-like"/>
    <property type="match status" value="2"/>
</dbReference>
<dbReference type="Gene3D" id="1.10.1200.10">
    <property type="entry name" value="ACP-like"/>
    <property type="match status" value="2"/>
</dbReference>
<dbReference type="NCBIfam" id="TIGR01733">
    <property type="entry name" value="AA-adenyl-dom"/>
    <property type="match status" value="2"/>
</dbReference>
<dbReference type="Pfam" id="PF00501">
    <property type="entry name" value="AMP-binding"/>
    <property type="match status" value="2"/>
</dbReference>
<dbReference type="PANTHER" id="PTHR45527">
    <property type="entry name" value="NONRIBOSOMAL PEPTIDE SYNTHETASE"/>
    <property type="match status" value="1"/>
</dbReference>
<dbReference type="FunFam" id="3.30.300.30:FF:000010">
    <property type="entry name" value="Enterobactin synthetase component F"/>
    <property type="match status" value="2"/>
</dbReference>
<keyword evidence="5" id="KW-0045">Antibiotic biosynthesis</keyword>
<dbReference type="EMBL" id="ATAY01000022">
    <property type="protein sequence ID" value="EPR12948.1"/>
    <property type="molecule type" value="Genomic_DNA"/>
</dbReference>
<accession>U4R3I1</accession>
<dbReference type="PROSITE" id="PS00012">
    <property type="entry name" value="PHOSPHOPANTETHEINE"/>
    <property type="match status" value="1"/>
</dbReference>